<dbReference type="InterPro" id="IPR042070">
    <property type="entry name" value="PucR_C-HTH_sf"/>
</dbReference>
<evidence type="ECO:0008006" key="5">
    <source>
        <dbReference type="Google" id="ProtNLM"/>
    </source>
</evidence>
<dbReference type="InterPro" id="IPR025736">
    <property type="entry name" value="PucR_C-HTH_dom"/>
</dbReference>
<protein>
    <recommendedName>
        <fullName evidence="5">PucR family transcriptional regulator</fullName>
    </recommendedName>
</protein>
<name>A0A1L3MVE3_9BACI</name>
<dbReference type="PANTHER" id="PTHR33744">
    <property type="entry name" value="CARBOHYDRATE DIACID REGULATOR"/>
    <property type="match status" value="1"/>
</dbReference>
<dbReference type="InterPro" id="IPR051448">
    <property type="entry name" value="CdaR-like_regulators"/>
</dbReference>
<feature type="domain" description="PucR C-terminal helix-turn-helix" evidence="2">
    <location>
        <begin position="461"/>
        <end position="519"/>
    </location>
</feature>
<dbReference type="RefSeq" id="WP_072581108.1">
    <property type="nucleotide sequence ID" value="NZ_CP016020.1"/>
</dbReference>
<sequence length="543" mass="64090">MKSYLTVEEILSRKHFEHTEIVAGACGVNRYVKWVHVVESIEATHLLKGNELILSTGLGWKDDPRNLLHFVQQLIDCHATGLCIEMNTYIKTIPQEVLTLANTHQFPIIVFHQEVLFVEITHDIHSLIINKQYQLLKELEQFSLKLNNMMLEVNHHDQFLSLLQSYLDVNVMTIFTSGRVECTPNMSANQRNRILHDEVKHDENLSKMTKTVQILGDAYAELMILSRNRELNEFDALILDRTANILGQFWLRDLYVKEKRLDRHDEWLHSWINGEIKRDLLYHQLSSLHDSSDFSGGIVWVCKVKELQARSPNKEYTYFKLMTRTVFEQFGFHLFFTESEDHLIILALDKRKNESWKERMTKAISGIHQYDSQHRKSYTELSIGAGQYVQDLMKMNKSYQSALQTIELQKFVDEEYTSYFYEDLHMFRMLNILKEQGNLEETVYGYLEPVIEYDKSFNGELLTTLRIYLECNGSKQETSKKLFIVRQTLYHRIEKLEKILGGDFMHPKKRLELEFMLAAYTYLKRHNKEMNVKNQSCYISQNI</sequence>
<dbReference type="AlphaFoldDB" id="A0A1L3MVE3"/>
<evidence type="ECO:0000313" key="4">
    <source>
        <dbReference type="Proteomes" id="UP000181936"/>
    </source>
</evidence>
<gene>
    <name evidence="3" type="ORF">A9C19_17105</name>
</gene>
<organism evidence="3 4">
    <name type="scientific">Bacillus weihaiensis</name>
    <dbReference type="NCBI Taxonomy" id="1547283"/>
    <lineage>
        <taxon>Bacteria</taxon>
        <taxon>Bacillati</taxon>
        <taxon>Bacillota</taxon>
        <taxon>Bacilli</taxon>
        <taxon>Bacillales</taxon>
        <taxon>Bacillaceae</taxon>
        <taxon>Bacillus</taxon>
    </lineage>
</organism>
<evidence type="ECO:0000259" key="2">
    <source>
        <dbReference type="Pfam" id="PF13556"/>
    </source>
</evidence>
<reference evidence="3 4" key="1">
    <citation type="journal article" date="2016" name="Sci. Rep.">
        <title>Complete genome sequence and transcriptomic analysis of a novel marine strain Bacillus weihaiensis reveals the mechanism of brown algae degradation.</title>
        <authorList>
            <person name="Zhu Y."/>
            <person name="Chen P."/>
            <person name="Bao Y."/>
            <person name="Men Y."/>
            <person name="Zeng Y."/>
            <person name="Yang J."/>
            <person name="Sun J."/>
            <person name="Sun Y."/>
        </authorList>
    </citation>
    <scope>NUCLEOTIDE SEQUENCE [LARGE SCALE GENOMIC DNA]</scope>
    <source>
        <strain evidence="3 4">Alg07</strain>
    </source>
</reference>
<dbReference type="Pfam" id="PF13556">
    <property type="entry name" value="HTH_30"/>
    <property type="match status" value="1"/>
</dbReference>
<dbReference type="Proteomes" id="UP000181936">
    <property type="component" value="Chromosome"/>
</dbReference>
<proteinExistence type="predicted"/>
<dbReference type="KEGG" id="bwh:A9C19_17105"/>
<dbReference type="Gene3D" id="1.10.10.2840">
    <property type="entry name" value="PucR C-terminal helix-turn-helix domain"/>
    <property type="match status" value="1"/>
</dbReference>
<dbReference type="OrthoDB" id="143422at2"/>
<evidence type="ECO:0000313" key="3">
    <source>
        <dbReference type="EMBL" id="APH06308.1"/>
    </source>
</evidence>
<keyword evidence="4" id="KW-1185">Reference proteome</keyword>
<feature type="domain" description="Purine catabolism PurC-like" evidence="1">
    <location>
        <begin position="9"/>
        <end position="128"/>
    </location>
</feature>
<dbReference type="STRING" id="1547283.A9C19_17105"/>
<dbReference type="Pfam" id="PF07905">
    <property type="entry name" value="PucR"/>
    <property type="match status" value="1"/>
</dbReference>
<accession>A0A1L3MVE3</accession>
<dbReference type="InterPro" id="IPR012914">
    <property type="entry name" value="PucR_dom"/>
</dbReference>
<evidence type="ECO:0000259" key="1">
    <source>
        <dbReference type="Pfam" id="PF07905"/>
    </source>
</evidence>
<dbReference type="EMBL" id="CP016020">
    <property type="protein sequence ID" value="APH06308.1"/>
    <property type="molecule type" value="Genomic_DNA"/>
</dbReference>